<accession>A0A921QNX7</accession>
<name>A0A921QNX7_SORBI</name>
<protein>
    <submittedName>
        <fullName evidence="1">Uncharacterized protein</fullName>
    </submittedName>
</protein>
<reference evidence="1" key="1">
    <citation type="journal article" date="2019" name="BMC Genomics">
        <title>A new reference genome for Sorghum bicolor reveals high levels of sequence similarity between sweet and grain genotypes: implications for the genetics of sugar metabolism.</title>
        <authorList>
            <person name="Cooper E.A."/>
            <person name="Brenton Z.W."/>
            <person name="Flinn B.S."/>
            <person name="Jenkins J."/>
            <person name="Shu S."/>
            <person name="Flowers D."/>
            <person name="Luo F."/>
            <person name="Wang Y."/>
            <person name="Xia P."/>
            <person name="Barry K."/>
            <person name="Daum C."/>
            <person name="Lipzen A."/>
            <person name="Yoshinaga Y."/>
            <person name="Schmutz J."/>
            <person name="Saski C."/>
            <person name="Vermerris W."/>
            <person name="Kresovich S."/>
        </authorList>
    </citation>
    <scope>NUCLEOTIDE SEQUENCE</scope>
</reference>
<comment type="caution">
    <text evidence="1">The sequence shown here is derived from an EMBL/GenBank/DDBJ whole genome shotgun (WGS) entry which is preliminary data.</text>
</comment>
<evidence type="ECO:0000313" key="1">
    <source>
        <dbReference type="EMBL" id="KAG0524330.1"/>
    </source>
</evidence>
<proteinExistence type="predicted"/>
<reference evidence="1" key="2">
    <citation type="submission" date="2020-10" db="EMBL/GenBank/DDBJ databases">
        <authorList>
            <person name="Cooper E.A."/>
            <person name="Brenton Z.W."/>
            <person name="Flinn B.S."/>
            <person name="Jenkins J."/>
            <person name="Shu S."/>
            <person name="Flowers D."/>
            <person name="Luo F."/>
            <person name="Wang Y."/>
            <person name="Xia P."/>
            <person name="Barry K."/>
            <person name="Daum C."/>
            <person name="Lipzen A."/>
            <person name="Yoshinaga Y."/>
            <person name="Schmutz J."/>
            <person name="Saski C."/>
            <person name="Vermerris W."/>
            <person name="Kresovich S."/>
        </authorList>
    </citation>
    <scope>NUCLEOTIDE SEQUENCE</scope>
</reference>
<dbReference type="AlphaFoldDB" id="A0A921QNX7"/>
<dbReference type="EMBL" id="CM027686">
    <property type="protein sequence ID" value="KAG0524330.1"/>
    <property type="molecule type" value="Genomic_DNA"/>
</dbReference>
<dbReference type="Proteomes" id="UP000807115">
    <property type="component" value="Chromosome 7"/>
</dbReference>
<gene>
    <name evidence="1" type="ORF">BDA96_07G201800</name>
</gene>
<evidence type="ECO:0000313" key="2">
    <source>
        <dbReference type="Proteomes" id="UP000807115"/>
    </source>
</evidence>
<dbReference type="EMBL" id="CM027686">
    <property type="protein sequence ID" value="KAG0524329.1"/>
    <property type="molecule type" value="Genomic_DNA"/>
</dbReference>
<organism evidence="1 2">
    <name type="scientific">Sorghum bicolor</name>
    <name type="common">Sorghum</name>
    <name type="synonym">Sorghum vulgare</name>
    <dbReference type="NCBI Taxonomy" id="4558"/>
    <lineage>
        <taxon>Eukaryota</taxon>
        <taxon>Viridiplantae</taxon>
        <taxon>Streptophyta</taxon>
        <taxon>Embryophyta</taxon>
        <taxon>Tracheophyta</taxon>
        <taxon>Spermatophyta</taxon>
        <taxon>Magnoliopsida</taxon>
        <taxon>Liliopsida</taxon>
        <taxon>Poales</taxon>
        <taxon>Poaceae</taxon>
        <taxon>PACMAD clade</taxon>
        <taxon>Panicoideae</taxon>
        <taxon>Andropogonodae</taxon>
        <taxon>Andropogoneae</taxon>
        <taxon>Sorghinae</taxon>
        <taxon>Sorghum</taxon>
    </lineage>
</organism>
<sequence>MNQDRMQDSSHTLLQWICNSTGGHKLESALMVLKLSSFFKDGTEFATSFITGQKKHN</sequence>